<comment type="caution">
    <text evidence="1">The sequence shown here is derived from an EMBL/GenBank/DDBJ whole genome shotgun (WGS) entry which is preliminary data.</text>
</comment>
<dbReference type="Proteomes" id="UP000446658">
    <property type="component" value="Unassembled WGS sequence"/>
</dbReference>
<dbReference type="RefSeq" id="WP_230370334.1">
    <property type="nucleotide sequence ID" value="NZ_WLYX01000001.1"/>
</dbReference>
<dbReference type="AlphaFoldDB" id="A0A844GDX2"/>
<evidence type="ECO:0000313" key="1">
    <source>
        <dbReference type="EMBL" id="MTD33418.1"/>
    </source>
</evidence>
<dbReference type="EMBL" id="WLYX01000001">
    <property type="protein sequence ID" value="MTD33418.1"/>
    <property type="molecule type" value="Genomic_DNA"/>
</dbReference>
<protein>
    <submittedName>
        <fullName evidence="1">Uncharacterized protein</fullName>
    </submittedName>
</protein>
<evidence type="ECO:0000313" key="2">
    <source>
        <dbReference type="Proteomes" id="UP000446658"/>
    </source>
</evidence>
<reference evidence="1 2" key="1">
    <citation type="submission" date="2019-11" db="EMBL/GenBank/DDBJ databases">
        <title>Draft genome sequence of Paludibacterium sp. dN18-1.</title>
        <authorList>
            <person name="Im W.-T."/>
        </authorList>
    </citation>
    <scope>NUCLEOTIDE SEQUENCE [LARGE SCALE GENOMIC DNA]</scope>
    <source>
        <strain evidence="2">dN 18-1</strain>
    </source>
</reference>
<proteinExistence type="predicted"/>
<organism evidence="1 2">
    <name type="scientific">Paludibacterium denitrificans</name>
    <dbReference type="NCBI Taxonomy" id="2675226"/>
    <lineage>
        <taxon>Bacteria</taxon>
        <taxon>Pseudomonadati</taxon>
        <taxon>Pseudomonadota</taxon>
        <taxon>Betaproteobacteria</taxon>
        <taxon>Neisseriales</taxon>
        <taxon>Chromobacteriaceae</taxon>
        <taxon>Paludibacterium</taxon>
    </lineage>
</organism>
<gene>
    <name evidence="1" type="ORF">GKE73_10855</name>
</gene>
<name>A0A844GDX2_9NEIS</name>
<sequence length="284" mass="31743">MAKRAIPNTIQQRVAELHMKATKMANAALTEAPDYQSTFMEAAECFDSIARNIERKAKKEAIEPAIAELPKEATMEEVRTARRRQATRRGTDVYLPSWSAMSSALPSAFLRSALFSPSRRIQAENTKVLAGDQTLPVADKEIATFQHVTLIFSGYELCQFDRRSMQRASDYYRERPLSAEEGTHHIRTSFYQFATRMGGSYSRDTHKAIRASLLRLSFAQMRLRVNQLNLEVPKLLAVSFVDGEAGENVKGSDILLLRVTESVAELFGPGTGRLSTKRSCATMG</sequence>
<accession>A0A844GDX2</accession>
<keyword evidence="2" id="KW-1185">Reference proteome</keyword>